<comment type="subunit">
    <text evidence="7">Monomer. Binds directly to the core enzyme of the DNA-dependent RNA polymerase and to nascent RNA.</text>
</comment>
<comment type="function">
    <text evidence="7">Participates in both transcription termination and antitermination.</text>
</comment>
<dbReference type="Pfam" id="PF08529">
    <property type="entry name" value="NusA_N"/>
    <property type="match status" value="2"/>
</dbReference>
<dbReference type="PROSITE" id="PS50126">
    <property type="entry name" value="S1"/>
    <property type="match status" value="1"/>
</dbReference>
<evidence type="ECO:0000256" key="7">
    <source>
        <dbReference type="HAMAP-Rule" id="MF_00945"/>
    </source>
</evidence>
<dbReference type="CDD" id="cd22529">
    <property type="entry name" value="KH-II_NusA_rpt2"/>
    <property type="match status" value="1"/>
</dbReference>
<dbReference type="InterPro" id="IPR030842">
    <property type="entry name" value="TF_NusA_bacterial"/>
</dbReference>
<comment type="similarity">
    <text evidence="7">Belongs to the NusA family.</text>
</comment>
<dbReference type="PANTHER" id="PTHR22648:SF0">
    <property type="entry name" value="TRANSCRIPTION TERMINATION_ANTITERMINATION PROTEIN NUSA"/>
    <property type="match status" value="1"/>
</dbReference>
<dbReference type="EMBL" id="BAAAYG010000002">
    <property type="protein sequence ID" value="GAA3280218.1"/>
    <property type="molecule type" value="Genomic_DNA"/>
</dbReference>
<dbReference type="CDD" id="cd04455">
    <property type="entry name" value="S1_NusA"/>
    <property type="match status" value="1"/>
</dbReference>
<dbReference type="InterPro" id="IPR009019">
    <property type="entry name" value="KH_sf_prok-type"/>
</dbReference>
<accession>A0ABP6R859</accession>
<dbReference type="Proteomes" id="UP001501736">
    <property type="component" value="Unassembled WGS sequence"/>
</dbReference>
<dbReference type="Pfam" id="PF26594">
    <property type="entry name" value="KH_NusA_2nd"/>
    <property type="match status" value="1"/>
</dbReference>
<evidence type="ECO:0000256" key="5">
    <source>
        <dbReference type="ARBA" id="ARBA00023015"/>
    </source>
</evidence>
<keyword evidence="6 7" id="KW-0804">Transcription</keyword>
<name>A0ABP6R859_9MICC</name>
<keyword evidence="10" id="KW-1185">Reference proteome</keyword>
<dbReference type="HAMAP" id="MF_00945_B">
    <property type="entry name" value="NusA_B"/>
    <property type="match status" value="1"/>
</dbReference>
<keyword evidence="2 7" id="KW-0963">Cytoplasm</keyword>
<organism evidence="9 10">
    <name type="scientific">Nesterenkonia halobia</name>
    <dbReference type="NCBI Taxonomy" id="37922"/>
    <lineage>
        <taxon>Bacteria</taxon>
        <taxon>Bacillati</taxon>
        <taxon>Actinomycetota</taxon>
        <taxon>Actinomycetes</taxon>
        <taxon>Micrococcales</taxon>
        <taxon>Micrococcaceae</taxon>
        <taxon>Nesterenkonia</taxon>
    </lineage>
</organism>
<comment type="subcellular location">
    <subcellularLocation>
        <location evidence="7">Cytoplasm</location>
    </subcellularLocation>
</comment>
<evidence type="ECO:0000313" key="10">
    <source>
        <dbReference type="Proteomes" id="UP001501736"/>
    </source>
</evidence>
<dbReference type="SUPFAM" id="SSF69705">
    <property type="entry name" value="Transcription factor NusA, N-terminal domain"/>
    <property type="match status" value="1"/>
</dbReference>
<dbReference type="InterPro" id="IPR058582">
    <property type="entry name" value="KH_NusA_2nd"/>
</dbReference>
<evidence type="ECO:0000313" key="9">
    <source>
        <dbReference type="EMBL" id="GAA3280218.1"/>
    </source>
</evidence>
<evidence type="ECO:0000256" key="6">
    <source>
        <dbReference type="ARBA" id="ARBA00023163"/>
    </source>
</evidence>
<comment type="caution">
    <text evidence="9">The sequence shown here is derived from an EMBL/GenBank/DDBJ whole genome shotgun (WGS) entry which is preliminary data.</text>
</comment>
<sequence length="330" mass="35819">MDIDMSALRMLVKERDIPLERLIPAIEQALVLAYHKSPGALKHARAEIDQSTGHVAIWAKEFGEDGAVLGEFDDTPKDFGRIAASTARQVIMQRLRDAEDDQVLGEFKGRQGELISGLVQQGRNPNMVQVDLGTVEAVLPPQEQVPGEDYSHGSRLRAYVVDVHRGMKGPSITLSRSHPGLVEKLFEHEVPEIADGTVRITSIAREAGHRTKIAVRTDEPGINAKGACIGAMGSRVRAVMTELNDEKIDIIDHHDDAAEFIGNSLSPSKVTSVTILDENARSARVVVPDDQLSLAIGKEGQNARLAAKLTGWRIDIISEAGTTPDEVIGV</sequence>
<dbReference type="PROSITE" id="PS50084">
    <property type="entry name" value="KH_TYPE_1"/>
    <property type="match status" value="1"/>
</dbReference>
<keyword evidence="3 7" id="KW-0889">Transcription antitermination</keyword>
<dbReference type="InterPro" id="IPR015946">
    <property type="entry name" value="KH_dom-like_a/b"/>
</dbReference>
<evidence type="ECO:0000256" key="1">
    <source>
        <dbReference type="ARBA" id="ARBA00022472"/>
    </source>
</evidence>
<evidence type="ECO:0000256" key="4">
    <source>
        <dbReference type="ARBA" id="ARBA00022884"/>
    </source>
</evidence>
<evidence type="ECO:0000256" key="2">
    <source>
        <dbReference type="ARBA" id="ARBA00022490"/>
    </source>
</evidence>
<keyword evidence="4 7" id="KW-0694">RNA-binding</keyword>
<keyword evidence="5 7" id="KW-0805">Transcription regulation</keyword>
<evidence type="ECO:0000256" key="3">
    <source>
        <dbReference type="ARBA" id="ARBA00022814"/>
    </source>
</evidence>
<dbReference type="Gene3D" id="2.40.50.140">
    <property type="entry name" value="Nucleic acid-binding proteins"/>
    <property type="match status" value="1"/>
</dbReference>
<dbReference type="InterPro" id="IPR010213">
    <property type="entry name" value="TF_NusA"/>
</dbReference>
<dbReference type="InterPro" id="IPR013735">
    <property type="entry name" value="TF_NusA_N"/>
</dbReference>
<reference evidence="10" key="1">
    <citation type="journal article" date="2019" name="Int. J. Syst. Evol. Microbiol.">
        <title>The Global Catalogue of Microorganisms (GCM) 10K type strain sequencing project: providing services to taxonomists for standard genome sequencing and annotation.</title>
        <authorList>
            <consortium name="The Broad Institute Genomics Platform"/>
            <consortium name="The Broad Institute Genome Sequencing Center for Infectious Disease"/>
            <person name="Wu L."/>
            <person name="Ma J."/>
        </authorList>
    </citation>
    <scope>NUCLEOTIDE SEQUENCE [LARGE SCALE GENOMIC DNA]</scope>
    <source>
        <strain evidence="10">JCM 11483</strain>
    </source>
</reference>
<keyword evidence="1 7" id="KW-0806">Transcription termination</keyword>
<dbReference type="InterPro" id="IPR012340">
    <property type="entry name" value="NA-bd_OB-fold"/>
</dbReference>
<feature type="domain" description="S1 motif" evidence="8">
    <location>
        <begin position="112"/>
        <end position="177"/>
    </location>
</feature>
<gene>
    <name evidence="7 9" type="primary">nusA</name>
    <name evidence="9" type="ORF">GCM10020260_04190</name>
</gene>
<dbReference type="PANTHER" id="PTHR22648">
    <property type="entry name" value="TRANSCRIPTION TERMINATION FACTOR NUSA"/>
    <property type="match status" value="1"/>
</dbReference>
<dbReference type="Pfam" id="PF13184">
    <property type="entry name" value="KH_NusA_1st"/>
    <property type="match status" value="1"/>
</dbReference>
<dbReference type="Gene3D" id="3.30.300.20">
    <property type="match status" value="2"/>
</dbReference>
<dbReference type="SUPFAM" id="SSF50249">
    <property type="entry name" value="Nucleic acid-binding proteins"/>
    <property type="match status" value="1"/>
</dbReference>
<dbReference type="InterPro" id="IPR003029">
    <property type="entry name" value="S1_domain"/>
</dbReference>
<dbReference type="NCBIfam" id="TIGR01953">
    <property type="entry name" value="NusA"/>
    <property type="match status" value="1"/>
</dbReference>
<dbReference type="InterPro" id="IPR025249">
    <property type="entry name" value="TF_NusA_KH_1st"/>
</dbReference>
<dbReference type="Gene3D" id="3.30.1480.10">
    <property type="entry name" value="NusA, N-terminal domain"/>
    <property type="match status" value="1"/>
</dbReference>
<evidence type="ECO:0000259" key="8">
    <source>
        <dbReference type="PROSITE" id="PS50126"/>
    </source>
</evidence>
<proteinExistence type="inferred from homology"/>
<dbReference type="CDD" id="cd02134">
    <property type="entry name" value="KH-II_NusA_rpt1"/>
    <property type="match status" value="1"/>
</dbReference>
<dbReference type="InterPro" id="IPR036555">
    <property type="entry name" value="NusA_N_sf"/>
</dbReference>
<dbReference type="RefSeq" id="WP_153143575.1">
    <property type="nucleotide sequence ID" value="NZ_BAAAYG010000002.1"/>
</dbReference>
<dbReference type="SUPFAM" id="SSF54814">
    <property type="entry name" value="Prokaryotic type KH domain (KH-domain type II)"/>
    <property type="match status" value="2"/>
</dbReference>
<protein>
    <recommendedName>
        <fullName evidence="7">Transcription termination/antitermination protein NusA</fullName>
    </recommendedName>
</protein>